<keyword evidence="11" id="KW-0808">Transferase</keyword>
<comment type="similarity">
    <text evidence="2">Belongs to the class-V pyridoxal-phosphate-dependent aminotransferase family.</text>
</comment>
<dbReference type="HOGENOM" id="CLU_027686_1_0_5"/>
<comment type="pathway">
    <text evidence="5">One-carbon metabolism; formaldehyde assimilation via serine pathway.</text>
</comment>
<dbReference type="GO" id="GO:0004760">
    <property type="term" value="F:L-serine-pyruvate transaminase activity"/>
    <property type="evidence" value="ECO:0007669"/>
    <property type="project" value="TreeGrafter"/>
</dbReference>
<dbReference type="InterPro" id="IPR015422">
    <property type="entry name" value="PyrdxlP-dep_Trfase_small"/>
</dbReference>
<dbReference type="InterPro" id="IPR015424">
    <property type="entry name" value="PyrdxlP-dep_Trfase"/>
</dbReference>
<sequence length="486" mass="52953">MYGSCAPLPQKPAEFSLPLDAPGPEKLQGGGRGIVGVRERKRFFLPYGRPRQKAPRKRANGLFCQLYPADGRTRTPATIFPLLRTTMTREPRSPGRHFLQIPGPTPVPERILAAMSRQMLDHRGLEFQQLGRRVLSGIKGIFKTQSHVIIYPSSGTGAWEAALTNTLSPGDKVLMCETGQFAVLWAAMAARLGLEPEVIPTDWRIGADANLIEKALKADKAHKIKAVCVVHNETSTGCLTRLDEVRKAMDAVHHPALLMTDSISGLVCADLRHDEWGIDVTVSGSQKGMMLPPGLSFTAVSAKALEASKKAELRCSYFSWSDMLANNSNGFFPYTPATGLLYGLAEAIDMINEEGLENVFDRHERLAEATRRAVEAWGFETQCRDAKYYSPAVTTVVMPDGHNADAYRKIVLDNFNMSLGTGLNRLAGKAFRIGHLGDTNELTILGALTGVEMGFELAGVPYKKGGVQVAMNFIAETAEQAKAVAA</sequence>
<evidence type="ECO:0000256" key="2">
    <source>
        <dbReference type="ARBA" id="ARBA00009236"/>
    </source>
</evidence>
<name>N0B8W6_9HYPH</name>
<accession>N0B8W6</accession>
<evidence type="ECO:0000313" key="11">
    <source>
        <dbReference type="EMBL" id="AGK56480.1"/>
    </source>
</evidence>
<dbReference type="PANTHER" id="PTHR21152:SF40">
    <property type="entry name" value="ALANINE--GLYOXYLATE AMINOTRANSFERASE"/>
    <property type="match status" value="1"/>
</dbReference>
<keyword evidence="3 11" id="KW-0032">Aminotransferase</keyword>
<dbReference type="SUPFAM" id="SSF53383">
    <property type="entry name" value="PLP-dependent transferases"/>
    <property type="match status" value="1"/>
</dbReference>
<dbReference type="Pfam" id="PF00266">
    <property type="entry name" value="Aminotran_5"/>
    <property type="match status" value="1"/>
</dbReference>
<dbReference type="EMBL" id="CP005587">
    <property type="protein sequence ID" value="AGK56480.1"/>
    <property type="molecule type" value="Genomic_DNA"/>
</dbReference>
<dbReference type="STRING" id="670307.HYPDE_23973"/>
<comment type="cofactor">
    <cofactor evidence="1">
        <name>pyridoxal 5'-phosphate</name>
        <dbReference type="ChEBI" id="CHEBI:597326"/>
    </cofactor>
</comment>
<feature type="region of interest" description="Disordered" evidence="9">
    <location>
        <begin position="13"/>
        <end position="32"/>
    </location>
</feature>
<evidence type="ECO:0000256" key="6">
    <source>
        <dbReference type="ARBA" id="ARBA00067024"/>
    </source>
</evidence>
<protein>
    <recommendedName>
        <fullName evidence="7">Serine--glyoxylate aminotransferase</fullName>
        <ecNumber evidence="6">2.6.1.45</ecNumber>
    </recommendedName>
</protein>
<evidence type="ECO:0000313" key="12">
    <source>
        <dbReference type="Proteomes" id="UP000005952"/>
    </source>
</evidence>
<dbReference type="InterPro" id="IPR015421">
    <property type="entry name" value="PyrdxlP-dep_Trfase_major"/>
</dbReference>
<keyword evidence="12" id="KW-1185">Reference proteome</keyword>
<evidence type="ECO:0000256" key="8">
    <source>
        <dbReference type="ARBA" id="ARBA00093187"/>
    </source>
</evidence>
<dbReference type="PANTHER" id="PTHR21152">
    <property type="entry name" value="AMINOTRANSFERASE CLASS V"/>
    <property type="match status" value="1"/>
</dbReference>
<proteinExistence type="inferred from homology"/>
<evidence type="ECO:0000256" key="3">
    <source>
        <dbReference type="ARBA" id="ARBA00022576"/>
    </source>
</evidence>
<dbReference type="KEGG" id="hdt:HYPDE_23973"/>
<dbReference type="GO" id="GO:0008453">
    <property type="term" value="F:alanine-glyoxylate transaminase activity"/>
    <property type="evidence" value="ECO:0007669"/>
    <property type="project" value="TreeGrafter"/>
</dbReference>
<reference evidence="11 12" key="1">
    <citation type="journal article" date="2013" name="Genome Announc.">
        <title>Genome sequences for three denitrifying bacterial strains isolated from a uranium- and nitrate-contaminated subsurface environment.</title>
        <authorList>
            <person name="Venkatramanan R."/>
            <person name="Prakash O."/>
            <person name="Woyke T."/>
            <person name="Chain P."/>
            <person name="Goodwin L.A."/>
            <person name="Watson D."/>
            <person name="Brooks S."/>
            <person name="Kostka J.E."/>
            <person name="Green S.J."/>
        </authorList>
    </citation>
    <scope>NUCLEOTIDE SEQUENCE [LARGE SCALE GENOMIC DNA]</scope>
    <source>
        <strain evidence="11 12">1NES1</strain>
    </source>
</reference>
<dbReference type="Gene3D" id="3.90.1150.10">
    <property type="entry name" value="Aspartate Aminotransferase, domain 1"/>
    <property type="match status" value="1"/>
</dbReference>
<dbReference type="GO" id="GO:0050281">
    <property type="term" value="F:L-serine-glyoxylate transaminase activity"/>
    <property type="evidence" value="ECO:0007669"/>
    <property type="project" value="UniProtKB-EC"/>
</dbReference>
<evidence type="ECO:0000256" key="5">
    <source>
        <dbReference type="ARBA" id="ARBA00060690"/>
    </source>
</evidence>
<keyword evidence="4" id="KW-0663">Pyridoxal phosphate</keyword>
<dbReference type="FunFam" id="3.90.1150.10:FF:000031">
    <property type="entry name" value="Serine--glyoxylate aminotransferase"/>
    <property type="match status" value="1"/>
</dbReference>
<dbReference type="InterPro" id="IPR000192">
    <property type="entry name" value="Aminotrans_V_dom"/>
</dbReference>
<evidence type="ECO:0000256" key="9">
    <source>
        <dbReference type="SAM" id="MobiDB-lite"/>
    </source>
</evidence>
<dbReference type="FunFam" id="3.40.640.10:FF:000054">
    <property type="entry name" value="Serine--glyoxylate aminotransferase"/>
    <property type="match status" value="1"/>
</dbReference>
<evidence type="ECO:0000259" key="10">
    <source>
        <dbReference type="Pfam" id="PF00266"/>
    </source>
</evidence>
<dbReference type="Gene3D" id="3.40.640.10">
    <property type="entry name" value="Type I PLP-dependent aspartate aminotransferase-like (Major domain)"/>
    <property type="match status" value="1"/>
</dbReference>
<organism evidence="11 12">
    <name type="scientific">Hyphomicrobium denitrificans 1NES1</name>
    <dbReference type="NCBI Taxonomy" id="670307"/>
    <lineage>
        <taxon>Bacteria</taxon>
        <taxon>Pseudomonadati</taxon>
        <taxon>Pseudomonadota</taxon>
        <taxon>Alphaproteobacteria</taxon>
        <taxon>Hyphomicrobiales</taxon>
        <taxon>Hyphomicrobiaceae</taxon>
        <taxon>Hyphomicrobium</taxon>
    </lineage>
</organism>
<dbReference type="AlphaFoldDB" id="N0B8W6"/>
<dbReference type="Proteomes" id="UP000005952">
    <property type="component" value="Chromosome"/>
</dbReference>
<gene>
    <name evidence="11" type="ORF">HYPDE_23973</name>
</gene>
<dbReference type="eggNOG" id="COG0075">
    <property type="taxonomic scope" value="Bacteria"/>
</dbReference>
<evidence type="ECO:0000256" key="4">
    <source>
        <dbReference type="ARBA" id="ARBA00022898"/>
    </source>
</evidence>
<evidence type="ECO:0000256" key="1">
    <source>
        <dbReference type="ARBA" id="ARBA00001933"/>
    </source>
</evidence>
<dbReference type="GO" id="GO:0019265">
    <property type="term" value="P:glycine biosynthetic process, by transamination of glyoxylate"/>
    <property type="evidence" value="ECO:0007669"/>
    <property type="project" value="TreeGrafter"/>
</dbReference>
<feature type="domain" description="Aminotransferase class V" evidence="10">
    <location>
        <begin position="100"/>
        <end position="407"/>
    </location>
</feature>
<evidence type="ECO:0000256" key="7">
    <source>
        <dbReference type="ARBA" id="ARBA00070386"/>
    </source>
</evidence>
<dbReference type="EC" id="2.6.1.45" evidence="6"/>
<comment type="catalytic activity">
    <reaction evidence="8">
        <text>glyoxylate + L-serine = 3-hydroxypyruvate + glycine</text>
        <dbReference type="Rhea" id="RHEA:19125"/>
        <dbReference type="ChEBI" id="CHEBI:17180"/>
        <dbReference type="ChEBI" id="CHEBI:33384"/>
        <dbReference type="ChEBI" id="CHEBI:36655"/>
        <dbReference type="ChEBI" id="CHEBI:57305"/>
        <dbReference type="EC" id="2.6.1.45"/>
    </reaction>
</comment>